<evidence type="ECO:0000313" key="2">
    <source>
        <dbReference type="Proteomes" id="UP001151532"/>
    </source>
</evidence>
<accession>A0A9Q0ZHH6</accession>
<name>A0A9Q0ZHH6_SALPP</name>
<reference evidence="1" key="2">
    <citation type="journal article" date="2023" name="Int. J. Mol. Sci.">
        <title>De Novo Assembly and Annotation of 11 Diverse Shrub Willow (Salix) Genomes Reveals Novel Gene Organization in Sex-Linked Regions.</title>
        <authorList>
            <person name="Hyden B."/>
            <person name="Feng K."/>
            <person name="Yates T.B."/>
            <person name="Jawdy S."/>
            <person name="Cereghino C."/>
            <person name="Smart L.B."/>
            <person name="Muchero W."/>
        </authorList>
    </citation>
    <scope>NUCLEOTIDE SEQUENCE</scope>
    <source>
        <tissue evidence="1">Shoot tip</tissue>
    </source>
</reference>
<dbReference type="EMBL" id="JAPFFK010000011">
    <property type="protein sequence ID" value="KAJ6734651.1"/>
    <property type="molecule type" value="Genomic_DNA"/>
</dbReference>
<proteinExistence type="predicted"/>
<keyword evidence="2" id="KW-1185">Reference proteome</keyword>
<reference evidence="1" key="1">
    <citation type="submission" date="2022-11" db="EMBL/GenBank/DDBJ databases">
        <authorList>
            <person name="Hyden B.L."/>
            <person name="Feng K."/>
            <person name="Yates T."/>
            <person name="Jawdy S."/>
            <person name="Smart L.B."/>
            <person name="Muchero W."/>
        </authorList>
    </citation>
    <scope>NUCLEOTIDE SEQUENCE</scope>
    <source>
        <tissue evidence="1">Shoot tip</tissue>
    </source>
</reference>
<evidence type="ECO:0000313" key="1">
    <source>
        <dbReference type="EMBL" id="KAJ6734651.1"/>
    </source>
</evidence>
<organism evidence="1 2">
    <name type="scientific">Salix purpurea</name>
    <name type="common">Purple osier willow</name>
    <dbReference type="NCBI Taxonomy" id="77065"/>
    <lineage>
        <taxon>Eukaryota</taxon>
        <taxon>Viridiplantae</taxon>
        <taxon>Streptophyta</taxon>
        <taxon>Embryophyta</taxon>
        <taxon>Tracheophyta</taxon>
        <taxon>Spermatophyta</taxon>
        <taxon>Magnoliopsida</taxon>
        <taxon>eudicotyledons</taxon>
        <taxon>Gunneridae</taxon>
        <taxon>Pentapetalae</taxon>
        <taxon>rosids</taxon>
        <taxon>fabids</taxon>
        <taxon>Malpighiales</taxon>
        <taxon>Salicaceae</taxon>
        <taxon>Saliceae</taxon>
        <taxon>Salix</taxon>
    </lineage>
</organism>
<comment type="caution">
    <text evidence="1">The sequence shown here is derived from an EMBL/GenBank/DDBJ whole genome shotgun (WGS) entry which is preliminary data.</text>
</comment>
<protein>
    <submittedName>
        <fullName evidence="1">Uncharacterized protein</fullName>
    </submittedName>
</protein>
<dbReference type="Proteomes" id="UP001151532">
    <property type="component" value="Chromosome 17"/>
</dbReference>
<gene>
    <name evidence="1" type="ORF">OIU79_001840</name>
</gene>
<sequence>MVWARFLCFCMSVHSSILRSLLLFWSMLGGDKEFKWSCC</sequence>
<dbReference type="AlphaFoldDB" id="A0A9Q0ZHH6"/>